<organism evidence="1 2">
    <name type="scientific">Pseudobythopirellula maris</name>
    <dbReference type="NCBI Taxonomy" id="2527991"/>
    <lineage>
        <taxon>Bacteria</taxon>
        <taxon>Pseudomonadati</taxon>
        <taxon>Planctomycetota</taxon>
        <taxon>Planctomycetia</taxon>
        <taxon>Pirellulales</taxon>
        <taxon>Lacipirellulaceae</taxon>
        <taxon>Pseudobythopirellula</taxon>
    </lineage>
</organism>
<dbReference type="OrthoDB" id="285836at2"/>
<name>A0A5C5ZUH0_9BACT</name>
<proteinExistence type="predicted"/>
<reference evidence="1 2" key="1">
    <citation type="submission" date="2019-02" db="EMBL/GenBank/DDBJ databases">
        <title>Deep-cultivation of Planctomycetes and their phenomic and genomic characterization uncovers novel biology.</title>
        <authorList>
            <person name="Wiegand S."/>
            <person name="Jogler M."/>
            <person name="Boedeker C."/>
            <person name="Pinto D."/>
            <person name="Vollmers J."/>
            <person name="Rivas-Marin E."/>
            <person name="Kohn T."/>
            <person name="Peeters S.H."/>
            <person name="Heuer A."/>
            <person name="Rast P."/>
            <person name="Oberbeckmann S."/>
            <person name="Bunk B."/>
            <person name="Jeske O."/>
            <person name="Meyerdierks A."/>
            <person name="Storesund J.E."/>
            <person name="Kallscheuer N."/>
            <person name="Luecker S."/>
            <person name="Lage O.M."/>
            <person name="Pohl T."/>
            <person name="Merkel B.J."/>
            <person name="Hornburger P."/>
            <person name="Mueller R.-W."/>
            <person name="Bruemmer F."/>
            <person name="Labrenz M."/>
            <person name="Spormann A.M."/>
            <person name="Op Den Camp H."/>
            <person name="Overmann J."/>
            <person name="Amann R."/>
            <person name="Jetten M.S.M."/>
            <person name="Mascher T."/>
            <person name="Medema M.H."/>
            <person name="Devos D.P."/>
            <person name="Kaster A.-K."/>
            <person name="Ovreas L."/>
            <person name="Rohde M."/>
            <person name="Galperin M.Y."/>
            <person name="Jogler C."/>
        </authorList>
    </citation>
    <scope>NUCLEOTIDE SEQUENCE [LARGE SCALE GENOMIC DNA]</scope>
    <source>
        <strain evidence="1 2">Mal64</strain>
    </source>
</reference>
<comment type="caution">
    <text evidence="1">The sequence shown here is derived from an EMBL/GenBank/DDBJ whole genome shotgun (WGS) entry which is preliminary data.</text>
</comment>
<dbReference type="Pfam" id="PF04102">
    <property type="entry name" value="SlyX"/>
    <property type="match status" value="1"/>
</dbReference>
<dbReference type="Proteomes" id="UP000315440">
    <property type="component" value="Unassembled WGS sequence"/>
</dbReference>
<evidence type="ECO:0008006" key="3">
    <source>
        <dbReference type="Google" id="ProtNLM"/>
    </source>
</evidence>
<dbReference type="InterPro" id="IPR007236">
    <property type="entry name" value="SlyX"/>
</dbReference>
<protein>
    <recommendedName>
        <fullName evidence="3">Protein SlyX</fullName>
    </recommendedName>
</protein>
<accession>A0A5C5ZUH0</accession>
<dbReference type="Gene3D" id="1.20.5.300">
    <property type="match status" value="1"/>
</dbReference>
<gene>
    <name evidence="1" type="ORF">Mal64_10830</name>
</gene>
<evidence type="ECO:0000313" key="2">
    <source>
        <dbReference type="Proteomes" id="UP000315440"/>
    </source>
</evidence>
<keyword evidence="2" id="KW-1185">Reference proteome</keyword>
<dbReference type="RefSeq" id="WP_146397784.1">
    <property type="nucleotide sequence ID" value="NZ_SJPQ01000001.1"/>
</dbReference>
<dbReference type="AlphaFoldDB" id="A0A5C5ZUH0"/>
<evidence type="ECO:0000313" key="1">
    <source>
        <dbReference type="EMBL" id="TWT90688.1"/>
    </source>
</evidence>
<dbReference type="EMBL" id="SJPQ01000001">
    <property type="protein sequence ID" value="TWT90688.1"/>
    <property type="molecule type" value="Genomic_DNA"/>
</dbReference>
<sequence length="79" mass="8977">MKPQEVPPHDPTDSRLAKLEEEVAHQQRLLDELNEVITGLRMEVDRHALKQTQIETAIRNVSDSLEGAEGPVDEKPPHY</sequence>